<name>A0ACC1RWG2_9HYPO</name>
<keyword evidence="2" id="KW-1185">Reference proteome</keyword>
<evidence type="ECO:0000313" key="2">
    <source>
        <dbReference type="Proteomes" id="UP001148629"/>
    </source>
</evidence>
<comment type="caution">
    <text evidence="1">The sequence shown here is derived from an EMBL/GenBank/DDBJ whole genome shotgun (WGS) entry which is preliminary data.</text>
</comment>
<sequence length="288" mass="31202">MAQVQGRKIAIVGASGNLGSPMLATLLANGAHTITAVKRPESTSSFPSEVIVKAGNLEDEAFLTEVFKGQDAVILAPPLSYVISIQDPAVRAAAKAGVPTLSPQNTIRDLIDELSVSSWISITVGAWLDVNLSNGLWRIDAKARKASMYRGADGRVSTSSVAHAGQAVAAVLSLPESDLARYKKQAVYTPSFHITHREMLDAVQRATKTTDADWDITYRDANEALKEYNEAIGQGDVFSSYHKFILTHLIEGKGADFEDKVDLEVLKKLEALGLQKEDLQQVVERTLQ</sequence>
<protein>
    <submittedName>
        <fullName evidence="1">Uncharacterized protein</fullName>
    </submittedName>
</protein>
<proteinExistence type="predicted"/>
<accession>A0ACC1RWG2</accession>
<dbReference type="Proteomes" id="UP001148629">
    <property type="component" value="Unassembled WGS sequence"/>
</dbReference>
<organism evidence="1 2">
    <name type="scientific">Fusarium decemcellulare</name>
    <dbReference type="NCBI Taxonomy" id="57161"/>
    <lineage>
        <taxon>Eukaryota</taxon>
        <taxon>Fungi</taxon>
        <taxon>Dikarya</taxon>
        <taxon>Ascomycota</taxon>
        <taxon>Pezizomycotina</taxon>
        <taxon>Sordariomycetes</taxon>
        <taxon>Hypocreomycetidae</taxon>
        <taxon>Hypocreales</taxon>
        <taxon>Nectriaceae</taxon>
        <taxon>Fusarium</taxon>
        <taxon>Fusarium decemcellulare species complex</taxon>
    </lineage>
</organism>
<reference evidence="1" key="1">
    <citation type="submission" date="2022-08" db="EMBL/GenBank/DDBJ databases">
        <title>Genome Sequence of Fusarium decemcellulare.</title>
        <authorList>
            <person name="Buettner E."/>
        </authorList>
    </citation>
    <scope>NUCLEOTIDE SEQUENCE</scope>
    <source>
        <strain evidence="1">Babe19</strain>
    </source>
</reference>
<gene>
    <name evidence="1" type="ORF">NM208_g10903</name>
</gene>
<dbReference type="EMBL" id="JANRMS010001623">
    <property type="protein sequence ID" value="KAJ3527045.1"/>
    <property type="molecule type" value="Genomic_DNA"/>
</dbReference>
<evidence type="ECO:0000313" key="1">
    <source>
        <dbReference type="EMBL" id="KAJ3527045.1"/>
    </source>
</evidence>